<sequence length="29" mass="3269">RKETKLKSGTVVYVASEEKHQLKIAALKL</sequence>
<comment type="caution">
    <text evidence="1">The sequence shown here is derived from an EMBL/GenBank/DDBJ whole genome shotgun (WGS) entry which is preliminary data.</text>
</comment>
<dbReference type="AlphaFoldDB" id="X0T217"/>
<dbReference type="EMBL" id="BARS01016443">
    <property type="protein sequence ID" value="GAF87299.1"/>
    <property type="molecule type" value="Genomic_DNA"/>
</dbReference>
<accession>X0T217</accession>
<gene>
    <name evidence="1" type="ORF">S01H1_27063</name>
</gene>
<feature type="non-terminal residue" evidence="1">
    <location>
        <position position="1"/>
    </location>
</feature>
<protein>
    <submittedName>
        <fullName evidence="1">Uncharacterized protein</fullName>
    </submittedName>
</protein>
<reference evidence="1" key="1">
    <citation type="journal article" date="2014" name="Front. Microbiol.">
        <title>High frequency of phylogenetically diverse reductive dehalogenase-homologous genes in deep subseafloor sedimentary metagenomes.</title>
        <authorList>
            <person name="Kawai M."/>
            <person name="Futagami T."/>
            <person name="Toyoda A."/>
            <person name="Takaki Y."/>
            <person name="Nishi S."/>
            <person name="Hori S."/>
            <person name="Arai W."/>
            <person name="Tsubouchi T."/>
            <person name="Morono Y."/>
            <person name="Uchiyama I."/>
            <person name="Ito T."/>
            <person name="Fujiyama A."/>
            <person name="Inagaki F."/>
            <person name="Takami H."/>
        </authorList>
    </citation>
    <scope>NUCLEOTIDE SEQUENCE</scope>
    <source>
        <strain evidence="1">Expedition CK06-06</strain>
    </source>
</reference>
<organism evidence="1">
    <name type="scientific">marine sediment metagenome</name>
    <dbReference type="NCBI Taxonomy" id="412755"/>
    <lineage>
        <taxon>unclassified sequences</taxon>
        <taxon>metagenomes</taxon>
        <taxon>ecological metagenomes</taxon>
    </lineage>
</organism>
<name>X0T217_9ZZZZ</name>
<proteinExistence type="predicted"/>
<evidence type="ECO:0000313" key="1">
    <source>
        <dbReference type="EMBL" id="GAF87299.1"/>
    </source>
</evidence>